<comment type="caution">
    <text evidence="2">The sequence shown here is derived from an EMBL/GenBank/DDBJ whole genome shotgun (WGS) entry which is preliminary data.</text>
</comment>
<dbReference type="PANTHER" id="PTHR43464">
    <property type="entry name" value="METHYLTRANSFERASE"/>
    <property type="match status" value="1"/>
</dbReference>
<evidence type="ECO:0000313" key="3">
    <source>
        <dbReference type="Proteomes" id="UP000571084"/>
    </source>
</evidence>
<dbReference type="EMBL" id="JACHHQ010000010">
    <property type="protein sequence ID" value="MBB5202059.1"/>
    <property type="molecule type" value="Genomic_DNA"/>
</dbReference>
<dbReference type="InterPro" id="IPR041698">
    <property type="entry name" value="Methyltransf_25"/>
</dbReference>
<feature type="domain" description="Methyltransferase" evidence="1">
    <location>
        <begin position="46"/>
        <end position="141"/>
    </location>
</feature>
<dbReference type="Proteomes" id="UP000571084">
    <property type="component" value="Unassembled WGS sequence"/>
</dbReference>
<evidence type="ECO:0000259" key="1">
    <source>
        <dbReference type="Pfam" id="PF13649"/>
    </source>
</evidence>
<dbReference type="Gene3D" id="3.40.50.150">
    <property type="entry name" value="Vaccinia Virus protein VP39"/>
    <property type="match status" value="1"/>
</dbReference>
<gene>
    <name evidence="2" type="ORF">HNR39_003922</name>
</gene>
<dbReference type="Pfam" id="PF13649">
    <property type="entry name" value="Methyltransf_25"/>
    <property type="match status" value="1"/>
</dbReference>
<organism evidence="2 3">
    <name type="scientific">Glaciimonas immobilis</name>
    <dbReference type="NCBI Taxonomy" id="728004"/>
    <lineage>
        <taxon>Bacteria</taxon>
        <taxon>Pseudomonadati</taxon>
        <taxon>Pseudomonadota</taxon>
        <taxon>Betaproteobacteria</taxon>
        <taxon>Burkholderiales</taxon>
        <taxon>Oxalobacteraceae</taxon>
        <taxon>Glaciimonas</taxon>
    </lineage>
</organism>
<name>A0A840S0D9_9BURK</name>
<reference evidence="2 3" key="1">
    <citation type="submission" date="2020-08" db="EMBL/GenBank/DDBJ databases">
        <title>Genomic Encyclopedia of Type Strains, Phase IV (KMG-IV): sequencing the most valuable type-strain genomes for metagenomic binning, comparative biology and taxonomic classification.</title>
        <authorList>
            <person name="Goeker M."/>
        </authorList>
    </citation>
    <scope>NUCLEOTIDE SEQUENCE [LARGE SCALE GENOMIC DNA]</scope>
    <source>
        <strain evidence="2 3">DSM 23240</strain>
    </source>
</reference>
<dbReference type="GO" id="GO:0008168">
    <property type="term" value="F:methyltransferase activity"/>
    <property type="evidence" value="ECO:0007669"/>
    <property type="project" value="UniProtKB-KW"/>
</dbReference>
<keyword evidence="2" id="KW-0489">Methyltransferase</keyword>
<dbReference type="SUPFAM" id="SSF53335">
    <property type="entry name" value="S-adenosyl-L-methionine-dependent methyltransferases"/>
    <property type="match status" value="1"/>
</dbReference>
<evidence type="ECO:0000313" key="2">
    <source>
        <dbReference type="EMBL" id="MBB5202059.1"/>
    </source>
</evidence>
<dbReference type="CDD" id="cd02440">
    <property type="entry name" value="AdoMet_MTases"/>
    <property type="match status" value="1"/>
</dbReference>
<sequence length="268" mass="30029">MTKNIPSYLLQVGDPDRERLEILAELYNPGSKEFLQTHMPTDATSILDLGCGHGQMSNWFAQELPRGSVVGIDISDEQLVICAENKAAENVCNAQFFNHDIVSDKPDFAPFDVAYCRFLLMHVKSWECFFQNTLAACKAGGSIFIEEPAFPFFCYPESASLHRANFLGNQLSTKLGLNFDCISPLWRYIQNIDVDICAVGFSQPALISSREKSLLWRSFYQIKDALLATKLATVCEVQQIMTDLHGISSDPQSLVGGLRVIQLHLKKR</sequence>
<dbReference type="GO" id="GO:0032259">
    <property type="term" value="P:methylation"/>
    <property type="evidence" value="ECO:0007669"/>
    <property type="project" value="UniProtKB-KW"/>
</dbReference>
<dbReference type="InterPro" id="IPR029063">
    <property type="entry name" value="SAM-dependent_MTases_sf"/>
</dbReference>
<dbReference type="AlphaFoldDB" id="A0A840S0D9"/>
<accession>A0A840S0D9</accession>
<dbReference type="RefSeq" id="WP_168054341.1">
    <property type="nucleotide sequence ID" value="NZ_JAAOZT010000004.1"/>
</dbReference>
<keyword evidence="3" id="KW-1185">Reference proteome</keyword>
<protein>
    <submittedName>
        <fullName evidence="2">SAM-dependent methyltransferase</fullName>
    </submittedName>
</protein>
<proteinExistence type="predicted"/>
<keyword evidence="2" id="KW-0808">Transferase</keyword>